<dbReference type="Proteomes" id="UP000272706">
    <property type="component" value="Unassembled WGS sequence"/>
</dbReference>
<name>A0A3A5K9V8_9HYPH</name>
<evidence type="ECO:0000256" key="1">
    <source>
        <dbReference type="SAM" id="MobiDB-lite"/>
    </source>
</evidence>
<protein>
    <submittedName>
        <fullName evidence="2">Uncharacterized protein</fullName>
    </submittedName>
</protein>
<keyword evidence="3" id="KW-1185">Reference proteome</keyword>
<reference evidence="2 3" key="1">
    <citation type="submission" date="2018-09" db="EMBL/GenBank/DDBJ databases">
        <title>Mesorhizobium carmichaelinearum sp. nov. isolated from Carmichaelinea spp. root nodules in New Zealand.</title>
        <authorList>
            <person name="De Meyer S.E."/>
        </authorList>
    </citation>
    <scope>NUCLEOTIDE SEQUENCE [LARGE SCALE GENOMIC DNA]</scope>
    <source>
        <strain evidence="2 3">ICMP19557</strain>
    </source>
</reference>
<dbReference type="EMBL" id="QZWZ01000029">
    <property type="protein sequence ID" value="RJT31932.1"/>
    <property type="molecule type" value="Genomic_DNA"/>
</dbReference>
<dbReference type="AlphaFoldDB" id="A0A3A5K9V8"/>
<comment type="caution">
    <text evidence="2">The sequence shown here is derived from an EMBL/GenBank/DDBJ whole genome shotgun (WGS) entry which is preliminary data.</text>
</comment>
<evidence type="ECO:0000313" key="3">
    <source>
        <dbReference type="Proteomes" id="UP000272706"/>
    </source>
</evidence>
<dbReference type="OrthoDB" id="8091714at2"/>
<proteinExistence type="predicted"/>
<organism evidence="2 3">
    <name type="scientific">Mesorhizobium waimense</name>
    <dbReference type="NCBI Taxonomy" id="1300307"/>
    <lineage>
        <taxon>Bacteria</taxon>
        <taxon>Pseudomonadati</taxon>
        <taxon>Pseudomonadota</taxon>
        <taxon>Alphaproteobacteria</taxon>
        <taxon>Hyphomicrobiales</taxon>
        <taxon>Phyllobacteriaceae</taxon>
        <taxon>Mesorhizobium</taxon>
    </lineage>
</organism>
<gene>
    <name evidence="2" type="ORF">D3227_28095</name>
</gene>
<evidence type="ECO:0000313" key="2">
    <source>
        <dbReference type="EMBL" id="RJT31932.1"/>
    </source>
</evidence>
<accession>A0A3A5K9V8</accession>
<sequence>MSVQKEDYRTNRADYLIAKRPNLIDPTKPKKKKLRLHDQRSARLSENPSELSERPTSRR</sequence>
<feature type="region of interest" description="Disordered" evidence="1">
    <location>
        <begin position="19"/>
        <end position="59"/>
    </location>
</feature>